<keyword evidence="3" id="KW-0560">Oxidoreductase</keyword>
<evidence type="ECO:0000313" key="6">
    <source>
        <dbReference type="EMBL" id="MBO1073719.1"/>
    </source>
</evidence>
<organism evidence="6 7">
    <name type="scientific">Roseomonas marmotae</name>
    <dbReference type="NCBI Taxonomy" id="2768161"/>
    <lineage>
        <taxon>Bacteria</taxon>
        <taxon>Pseudomonadati</taxon>
        <taxon>Pseudomonadota</taxon>
        <taxon>Alphaproteobacteria</taxon>
        <taxon>Acetobacterales</taxon>
        <taxon>Roseomonadaceae</taxon>
        <taxon>Roseomonas</taxon>
    </lineage>
</organism>
<dbReference type="Proteomes" id="UP001518990">
    <property type="component" value="Unassembled WGS sequence"/>
</dbReference>
<keyword evidence="7" id="KW-1185">Reference proteome</keyword>
<evidence type="ECO:0000313" key="7">
    <source>
        <dbReference type="Proteomes" id="UP001518990"/>
    </source>
</evidence>
<dbReference type="SUPFAM" id="SSF51679">
    <property type="entry name" value="Bacterial luciferase-like"/>
    <property type="match status" value="2"/>
</dbReference>
<protein>
    <submittedName>
        <fullName evidence="6">LLM class flavin-dependent oxidoreductase</fullName>
    </submittedName>
</protein>
<dbReference type="InterPro" id="IPR050766">
    <property type="entry name" value="Bact_Lucif_Oxidored"/>
</dbReference>
<dbReference type="PANTHER" id="PTHR30137:SF16">
    <property type="entry name" value="BLL0895 PROTEIN"/>
    <property type="match status" value="1"/>
</dbReference>
<feature type="domain" description="Luciferase-like" evidence="5">
    <location>
        <begin position="22"/>
        <end position="149"/>
    </location>
</feature>
<name>A0ABS3K8D2_9PROT</name>
<dbReference type="InterPro" id="IPR011251">
    <property type="entry name" value="Luciferase-like_dom"/>
</dbReference>
<dbReference type="Pfam" id="PF00296">
    <property type="entry name" value="Bac_luciferase"/>
    <property type="match status" value="1"/>
</dbReference>
<evidence type="ECO:0000256" key="2">
    <source>
        <dbReference type="ARBA" id="ARBA00022630"/>
    </source>
</evidence>
<proteinExistence type="inferred from homology"/>
<evidence type="ECO:0000256" key="4">
    <source>
        <dbReference type="ARBA" id="ARBA00023033"/>
    </source>
</evidence>
<dbReference type="Gene3D" id="3.20.20.30">
    <property type="entry name" value="Luciferase-like domain"/>
    <property type="match status" value="1"/>
</dbReference>
<dbReference type="EMBL" id="JACTNF010000003">
    <property type="protein sequence ID" value="MBO1073719.1"/>
    <property type="molecule type" value="Genomic_DNA"/>
</dbReference>
<keyword evidence="4" id="KW-0503">Monooxygenase</keyword>
<comment type="similarity">
    <text evidence="1">Belongs to the bacterial luciferase oxidoreductase family.</text>
</comment>
<evidence type="ECO:0000256" key="1">
    <source>
        <dbReference type="ARBA" id="ARBA00010426"/>
    </source>
</evidence>
<sequence length="276" mass="31073">MCWCIRFNLPGHHSVSSPTWTIRGSSVAQQFEDRLRLIEAYEEAGFRGYHPAEHHGTRHGLAASPNLFLAAAAQRKSRIRLGPMVMLLNLCHPLRAFEEFCKLDHLSLGRLDLGIGRGGVPMESEFFGVTRDLAEDRYEAAALLMRMILIARDDAEARRIAAPAFARWHDTFVELWRRFDMPAPYRLSCDIDDTMAGGSCIIGSAARRQAALRRPRLGREPLSAQMPSSQSIRRAVRGRPDVVCSAGRPRPPARSGRRDRRRILCVFPVSMIKSDN</sequence>
<evidence type="ECO:0000259" key="5">
    <source>
        <dbReference type="Pfam" id="PF00296"/>
    </source>
</evidence>
<gene>
    <name evidence="6" type="ORF">IAI60_03770</name>
</gene>
<evidence type="ECO:0000256" key="3">
    <source>
        <dbReference type="ARBA" id="ARBA00023002"/>
    </source>
</evidence>
<reference evidence="6 7" key="1">
    <citation type="submission" date="2020-09" db="EMBL/GenBank/DDBJ databases">
        <title>Roseomonas.</title>
        <authorList>
            <person name="Zhu W."/>
        </authorList>
    </citation>
    <scope>NUCLEOTIDE SEQUENCE [LARGE SCALE GENOMIC DNA]</scope>
    <source>
        <strain evidence="6 7">1311</strain>
    </source>
</reference>
<dbReference type="PANTHER" id="PTHR30137">
    <property type="entry name" value="LUCIFERASE-LIKE MONOOXYGENASE"/>
    <property type="match status" value="1"/>
</dbReference>
<dbReference type="InterPro" id="IPR036661">
    <property type="entry name" value="Luciferase-like_sf"/>
</dbReference>
<dbReference type="RefSeq" id="WP_207445316.1">
    <property type="nucleotide sequence ID" value="NZ_CP061091.1"/>
</dbReference>
<comment type="caution">
    <text evidence="6">The sequence shown here is derived from an EMBL/GenBank/DDBJ whole genome shotgun (WGS) entry which is preliminary data.</text>
</comment>
<accession>A0ABS3K8D2</accession>
<keyword evidence="2" id="KW-0285">Flavoprotein</keyword>